<dbReference type="EMBL" id="JAVHNR010000001">
    <property type="protein sequence ID" value="KAK6356383.1"/>
    <property type="molecule type" value="Genomic_DNA"/>
</dbReference>
<dbReference type="GO" id="GO:0005634">
    <property type="term" value="C:nucleus"/>
    <property type="evidence" value="ECO:0007669"/>
    <property type="project" value="TreeGrafter"/>
</dbReference>
<keyword evidence="6" id="KW-1185">Reference proteome</keyword>
<evidence type="ECO:0000313" key="5">
    <source>
        <dbReference type="EMBL" id="KAK6356383.1"/>
    </source>
</evidence>
<organism evidence="5 6">
    <name type="scientific">Orbilia javanica</name>
    <dbReference type="NCBI Taxonomy" id="47235"/>
    <lineage>
        <taxon>Eukaryota</taxon>
        <taxon>Fungi</taxon>
        <taxon>Dikarya</taxon>
        <taxon>Ascomycota</taxon>
        <taxon>Pezizomycotina</taxon>
        <taxon>Orbiliomycetes</taxon>
        <taxon>Orbiliales</taxon>
        <taxon>Orbiliaceae</taxon>
        <taxon>Orbilia</taxon>
    </lineage>
</organism>
<dbReference type="InterPro" id="IPR019412">
    <property type="entry name" value="IML2/TPR_39"/>
</dbReference>
<dbReference type="InterPro" id="IPR011990">
    <property type="entry name" value="TPR-like_helical_dom_sf"/>
</dbReference>
<protein>
    <recommendedName>
        <fullName evidence="2">Inclusion body clearance protein IML2</fullName>
    </recommendedName>
    <alternativeName>
        <fullName evidence="3">Inclusion body clearance protein iml2</fullName>
    </alternativeName>
</protein>
<accession>A0AAN8RMK7</accession>
<name>A0AAN8RMK7_9PEZI</name>
<proteinExistence type="predicted"/>
<dbReference type="PANTHER" id="PTHR31859:SF1">
    <property type="entry name" value="TETRATRICOPEPTIDE REPEAT PROTEIN 39C"/>
    <property type="match status" value="1"/>
</dbReference>
<evidence type="ECO:0000256" key="2">
    <source>
        <dbReference type="ARBA" id="ARBA00018424"/>
    </source>
</evidence>
<dbReference type="Pfam" id="PF10300">
    <property type="entry name" value="Iml2-TPR_39"/>
    <property type="match status" value="1"/>
</dbReference>
<dbReference type="GO" id="GO:0005829">
    <property type="term" value="C:cytosol"/>
    <property type="evidence" value="ECO:0007669"/>
    <property type="project" value="TreeGrafter"/>
</dbReference>
<comment type="function">
    <text evidence="4">Inclusion body (IB) resident protein that interacts strongly with lipid droplet (LD) proteins. Involved in LD-mediated IB clearing after protein folding stress, probably by enabling access to the IBs of an LD-stored soluble sterol derivative that acts as a chaperone in inclusion clearing.</text>
</comment>
<dbReference type="Proteomes" id="UP001313282">
    <property type="component" value="Unassembled WGS sequence"/>
</dbReference>
<evidence type="ECO:0000313" key="6">
    <source>
        <dbReference type="Proteomes" id="UP001313282"/>
    </source>
</evidence>
<gene>
    <name evidence="5" type="primary">IML2_2</name>
    <name evidence="5" type="ORF">TWF718_000744</name>
</gene>
<reference evidence="5 6" key="1">
    <citation type="submission" date="2019-10" db="EMBL/GenBank/DDBJ databases">
        <authorList>
            <person name="Palmer J.M."/>
        </authorList>
    </citation>
    <scope>NUCLEOTIDE SEQUENCE [LARGE SCALE GENOMIC DNA]</scope>
    <source>
        <strain evidence="5 6">TWF718</strain>
    </source>
</reference>
<comment type="subunit">
    <text evidence="1">Interacts with lipid droplet proteins.</text>
</comment>
<evidence type="ECO:0000256" key="3">
    <source>
        <dbReference type="ARBA" id="ARBA00019539"/>
    </source>
</evidence>
<evidence type="ECO:0000256" key="1">
    <source>
        <dbReference type="ARBA" id="ARBA00011408"/>
    </source>
</evidence>
<dbReference type="Gene3D" id="1.25.40.10">
    <property type="entry name" value="Tetratricopeptide repeat domain"/>
    <property type="match status" value="1"/>
</dbReference>
<comment type="caution">
    <text evidence="5">The sequence shown here is derived from an EMBL/GenBank/DDBJ whole genome shotgun (WGS) entry which is preliminary data.</text>
</comment>
<dbReference type="AlphaFoldDB" id="A0AAN8RMK7"/>
<dbReference type="GO" id="GO:0005741">
    <property type="term" value="C:mitochondrial outer membrane"/>
    <property type="evidence" value="ECO:0007669"/>
    <property type="project" value="TreeGrafter"/>
</dbReference>
<dbReference type="PANTHER" id="PTHR31859">
    <property type="entry name" value="TETRATRICOPEPTIDE REPEAT PROTEIN 39 FAMILY MEMBER"/>
    <property type="match status" value="1"/>
</dbReference>
<evidence type="ECO:0000256" key="4">
    <source>
        <dbReference type="ARBA" id="ARBA00043897"/>
    </source>
</evidence>
<sequence length="653" mass="72679">MFKGGWFSSSRAASPAPAPALARDAGSSISLNGLDEQAEIIQVLRAMDLVMNDDIDTAEAELEAGGSLWHKLGQGATGFIRSAAGLEQAVMKEASDSLGAAETAAYAAQRHAIRSPRSTSSYPAGIEFALATAECQLMSALIGVLSESIVEAMKSFYKMRNAFKTLERVSKSIEEVKAKRLIADAGVSGGSSSLTVDTTAGSLGSEERGLLAAPGAHGGESSSHGNTAGGKAEPEFKNAVDEYIESGGNLCYGTLLLFIGMIPPAMSKLLSILGFHGDRIKGLECLWESANMMNSQGALAALILLVYYQLLQFCDIVEMDPTRGGMPREKCEKLLHEYREKYPNSPLWILEQARMCTQKKEVEQAIELLEFKRKPQMKQIDAICVFEKALNFMCLHHYEKAAKTFLQLIDLNSWSDAMYYYIAASCYVELYRSSITEGDAKKAEEWSKKSEELFLKVATHIGKKKFMARTLPLETFTDRKVKKWQRFAKERKCKLVEAIGVSPLEEMIYMWNGFTRMNDELIAQSLKNIEWQAPVEEGEKPKSCITEIDEKVVQSFLKGVLARHRGEYEKAKEIFEKEVASVDKLKLKEENWVLPSTQYEIAVVIWCESGMKEWKTIHEYLTRCASWETYELDNRLGLRASMGLDVLKHAAEP</sequence>
<dbReference type="SUPFAM" id="SSF48452">
    <property type="entry name" value="TPR-like"/>
    <property type="match status" value="1"/>
</dbReference>